<evidence type="ECO:0000256" key="2">
    <source>
        <dbReference type="ARBA" id="ARBA00022771"/>
    </source>
</evidence>
<accession>A0A8I6WHS8</accession>
<protein>
    <recommendedName>
        <fullName evidence="4">Zinc finger PHD-type domain-containing protein</fullName>
    </recommendedName>
</protein>
<keyword evidence="2" id="KW-0863">Zinc-finger</keyword>
<keyword evidence="3" id="KW-0862">Zinc</keyword>
<evidence type="ECO:0000256" key="3">
    <source>
        <dbReference type="ARBA" id="ARBA00022833"/>
    </source>
</evidence>
<dbReference type="SUPFAM" id="SSF57903">
    <property type="entry name" value="FYVE/PHD zinc finger"/>
    <property type="match status" value="1"/>
</dbReference>
<organism evidence="5 6">
    <name type="scientific">Hordeum vulgare subsp. vulgare</name>
    <name type="common">Domesticated barley</name>
    <dbReference type="NCBI Taxonomy" id="112509"/>
    <lineage>
        <taxon>Eukaryota</taxon>
        <taxon>Viridiplantae</taxon>
        <taxon>Streptophyta</taxon>
        <taxon>Embryophyta</taxon>
        <taxon>Tracheophyta</taxon>
        <taxon>Spermatophyta</taxon>
        <taxon>Magnoliopsida</taxon>
        <taxon>Liliopsida</taxon>
        <taxon>Poales</taxon>
        <taxon>Poaceae</taxon>
        <taxon>BOP clade</taxon>
        <taxon>Pooideae</taxon>
        <taxon>Triticodae</taxon>
        <taxon>Triticeae</taxon>
        <taxon>Hordeinae</taxon>
        <taxon>Hordeum</taxon>
    </lineage>
</organism>
<dbReference type="SMART" id="SM00249">
    <property type="entry name" value="PHD"/>
    <property type="match status" value="1"/>
</dbReference>
<evidence type="ECO:0000313" key="6">
    <source>
        <dbReference type="Proteomes" id="UP000011116"/>
    </source>
</evidence>
<name>A0A8I6WHS8_HORVV</name>
<dbReference type="GO" id="GO:0008270">
    <property type="term" value="F:zinc ion binding"/>
    <property type="evidence" value="ECO:0007669"/>
    <property type="project" value="UniProtKB-KW"/>
</dbReference>
<dbReference type="EnsemblPlants" id="HORVU.MOREX.r3.1HG0023740.1">
    <property type="protein sequence ID" value="HORVU.MOREX.r3.1HG0023740.1"/>
    <property type="gene ID" value="HORVU.MOREX.r3.1HG0023740"/>
</dbReference>
<evidence type="ECO:0000256" key="1">
    <source>
        <dbReference type="ARBA" id="ARBA00022723"/>
    </source>
</evidence>
<keyword evidence="1" id="KW-0479">Metal-binding</keyword>
<reference evidence="6" key="1">
    <citation type="journal article" date="2012" name="Nature">
        <title>A physical, genetic and functional sequence assembly of the barley genome.</title>
        <authorList>
            <consortium name="The International Barley Genome Sequencing Consortium"/>
            <person name="Mayer K.F."/>
            <person name="Waugh R."/>
            <person name="Brown J.W."/>
            <person name="Schulman A."/>
            <person name="Langridge P."/>
            <person name="Platzer M."/>
            <person name="Fincher G.B."/>
            <person name="Muehlbauer G.J."/>
            <person name="Sato K."/>
            <person name="Close T.J."/>
            <person name="Wise R.P."/>
            <person name="Stein N."/>
        </authorList>
    </citation>
    <scope>NUCLEOTIDE SEQUENCE [LARGE SCALE GENOMIC DNA]</scope>
    <source>
        <strain evidence="6">cv. Morex</strain>
    </source>
</reference>
<dbReference type="PANTHER" id="PTHR34835:SF69">
    <property type="entry name" value="UBIQUITIN-LIKE PROTEASE FAMILY PROFILE DOMAIN-CONTAINING PROTEIN"/>
    <property type="match status" value="1"/>
</dbReference>
<evidence type="ECO:0000259" key="4">
    <source>
        <dbReference type="SMART" id="SM00249"/>
    </source>
</evidence>
<evidence type="ECO:0000313" key="5">
    <source>
        <dbReference type="EnsemblPlants" id="HORVU.MOREX.r3.1HG0023740.1"/>
    </source>
</evidence>
<dbReference type="Gene3D" id="3.30.40.10">
    <property type="entry name" value="Zinc/RING finger domain, C3HC4 (zinc finger)"/>
    <property type="match status" value="1"/>
</dbReference>
<dbReference type="InterPro" id="IPR013083">
    <property type="entry name" value="Znf_RING/FYVE/PHD"/>
</dbReference>
<reference evidence="5" key="3">
    <citation type="submission" date="2022-01" db="UniProtKB">
        <authorList>
            <consortium name="EnsemblPlants"/>
        </authorList>
    </citation>
    <scope>IDENTIFICATION</scope>
    <source>
        <strain evidence="5">subsp. vulgare</strain>
    </source>
</reference>
<dbReference type="Proteomes" id="UP000011116">
    <property type="component" value="Chromosome 1H"/>
</dbReference>
<dbReference type="InterPro" id="IPR001965">
    <property type="entry name" value="Znf_PHD"/>
</dbReference>
<feature type="domain" description="Zinc finger PHD-type" evidence="4">
    <location>
        <begin position="340"/>
        <end position="385"/>
    </location>
</feature>
<reference evidence="5" key="2">
    <citation type="submission" date="2020-10" db="EMBL/GenBank/DDBJ databases">
        <authorList>
            <person name="Scholz U."/>
            <person name="Mascher M."/>
            <person name="Fiebig A."/>
        </authorList>
    </citation>
    <scope>NUCLEOTIDE SEQUENCE [LARGE SCALE GENOMIC DNA]</scope>
    <source>
        <strain evidence="5">cv. Morex</strain>
    </source>
</reference>
<dbReference type="AlphaFoldDB" id="A0A8I6WHS8"/>
<dbReference type="InterPro" id="IPR011011">
    <property type="entry name" value="Znf_FYVE_PHD"/>
</dbReference>
<proteinExistence type="predicted"/>
<sequence length="446" mass="49559">MHRGRSNPKLSSPCSPKAVHKVISRFSLDKKQLVRSIGFGGLLELPLHRKIGHRFSLWLLTKVVPDSTVASHPAAAGKVAGMPFYPNDVSKVFGVPSGGCPVPKLVSDEAKAILRGALGLGEGDDSRPRILHAAKHVLKRKFGREWRRRTRLHSRSRSWSSLWRICWLRGRQTLYPWTTSWPCGVPMRFTRMTGPSSSSVSCWTLPAKFRPLSLRGGPWRICLDASFSYSNLQIYYLDNLDFGHEKNLLHDHTPRCKAYDYDTIKKLAKADRTSSRVGCLRSFGRKLAREASDVCYECSIARCGCHVNGVVVGSADGGDQDGHSDDIVFTDGRVYNQKILCDVCGDVGMEDLVMFCACGATVHQYCSDPVVLDATLVQWSCDECQAKQDNAAADKLSEEVLNRKRPSHCLTDCATRDQSSNKIAVATNGISRKAYVQKGDREEHFA</sequence>
<dbReference type="Gramene" id="HORVU.MOREX.r3.1HG0023740.1">
    <property type="protein sequence ID" value="HORVU.MOREX.r3.1HG0023740.1"/>
    <property type="gene ID" value="HORVU.MOREX.r3.1HG0023740"/>
</dbReference>
<dbReference type="PANTHER" id="PTHR34835">
    <property type="entry name" value="OS07G0283600 PROTEIN-RELATED"/>
    <property type="match status" value="1"/>
</dbReference>
<keyword evidence="6" id="KW-1185">Reference proteome</keyword>